<comment type="catalytic activity">
    <reaction evidence="10">
        <text>3-hydroxypropanoate + NADP(+) = 3-oxopropanoate + NADPH + H(+)</text>
        <dbReference type="Rhea" id="RHEA:26438"/>
        <dbReference type="ChEBI" id="CHEBI:15378"/>
        <dbReference type="ChEBI" id="CHEBI:16510"/>
        <dbReference type="ChEBI" id="CHEBI:33190"/>
        <dbReference type="ChEBI" id="CHEBI:57783"/>
        <dbReference type="ChEBI" id="CHEBI:58349"/>
        <dbReference type="EC" id="1.1.1.298"/>
    </reaction>
</comment>
<sequence length="262" mass="29004">MRNERWAVVTGASSGIGFAIARRLAMRGYNIFAAAKDVERLDECARKLSGECGIRVRTYAADLALPDAAECLFAACQEAGIRAEVLVNDAGVFIYNDIIETDQKRIDGIICLHIRTVTALCRLFAEEMAAAGGGYILNMASYSMWMPLPGIALYSATKAYVKTFSVAFAKEARERNVWVTAVSPAGVATDFYGLSHRLQKVGLAIGVLMTPDKVARKALRALFRHRKHLIPGWYNRLFIPMFKCMPAPCVRLVRNKTACFRQ</sequence>
<dbReference type="Pfam" id="PF00106">
    <property type="entry name" value="adh_short"/>
    <property type="match status" value="1"/>
</dbReference>
<keyword evidence="2" id="KW-0560">Oxidoreductase</keyword>
<evidence type="ECO:0000256" key="7">
    <source>
        <dbReference type="ARBA" id="ARBA00044271"/>
    </source>
</evidence>
<dbReference type="SUPFAM" id="SSF51735">
    <property type="entry name" value="NAD(P)-binding Rossmann-fold domains"/>
    <property type="match status" value="1"/>
</dbReference>
<dbReference type="InterPro" id="IPR020904">
    <property type="entry name" value="Sc_DH/Rdtase_CS"/>
</dbReference>
<protein>
    <recommendedName>
        <fullName evidence="6">NADP-dependent 3-hydroxy acid dehydrogenase YdfG</fullName>
        <ecNumber evidence="4">1.1.1.298</ecNumber>
        <ecNumber evidence="5">1.1.1.381</ecNumber>
    </recommendedName>
    <alternativeName>
        <fullName evidence="8">L-allo-threonine dehydrogenase</fullName>
    </alternativeName>
    <alternativeName>
        <fullName evidence="7">Malonic semialdehyde reductase</fullName>
    </alternativeName>
</protein>
<dbReference type="PIRSF" id="PIRSF000126">
    <property type="entry name" value="11-beta-HSD1"/>
    <property type="match status" value="1"/>
</dbReference>
<organism evidence="12 13">
    <name type="scientific">Alistipes inops</name>
    <dbReference type="NCBI Taxonomy" id="1501391"/>
    <lineage>
        <taxon>Bacteria</taxon>
        <taxon>Pseudomonadati</taxon>
        <taxon>Bacteroidota</taxon>
        <taxon>Bacteroidia</taxon>
        <taxon>Bacteroidales</taxon>
        <taxon>Rikenellaceae</taxon>
        <taxon>Alistipes</taxon>
    </lineage>
</organism>
<dbReference type="EMBL" id="JRGF01000001">
    <property type="protein sequence ID" value="KHE43096.1"/>
    <property type="molecule type" value="Genomic_DNA"/>
</dbReference>
<comment type="function">
    <text evidence="9">NADP-dependent dehydrogenase with broad substrate specificity acting on 3-hydroxy acids. Catalyzes the NADP-dependent oxidation of L-allo-threonine to L-2-amino-3-keto-butyrate, which is spontaneously decarboxylated into aminoacetone. Also acts on D-threonine, L-serine, D-serine, D-3-hydroxyisobutyrate, L-3-hydroxyisobutyrate, D-glycerate and L-glycerate. Able to catalyze the reduction of the malonic semialdehyde to 3-hydroxypropionic acid. YdfG is apparently supplementing RutE, the presumed malonic semialdehyde reductase involved in pyrimidine degradation since both are able to detoxify malonic semialdehyde.</text>
</comment>
<comment type="similarity">
    <text evidence="1 11">Belongs to the short-chain dehydrogenases/reductases (SDR) family.</text>
</comment>
<dbReference type="EC" id="1.1.1.298" evidence="4"/>
<evidence type="ECO:0000256" key="3">
    <source>
        <dbReference type="ARBA" id="ARBA00043812"/>
    </source>
</evidence>
<evidence type="ECO:0000256" key="10">
    <source>
        <dbReference type="ARBA" id="ARBA00047274"/>
    </source>
</evidence>
<evidence type="ECO:0000313" key="13">
    <source>
        <dbReference type="Proteomes" id="UP000030889"/>
    </source>
</evidence>
<dbReference type="CDD" id="cd05233">
    <property type="entry name" value="SDR_c"/>
    <property type="match status" value="1"/>
</dbReference>
<accession>A0ABR4YN49</accession>
<dbReference type="PRINTS" id="PR00080">
    <property type="entry name" value="SDRFAMILY"/>
</dbReference>
<dbReference type="InterPro" id="IPR036291">
    <property type="entry name" value="NAD(P)-bd_dom_sf"/>
</dbReference>
<evidence type="ECO:0000256" key="1">
    <source>
        <dbReference type="ARBA" id="ARBA00006484"/>
    </source>
</evidence>
<name>A0ABR4YN49_9BACT</name>
<evidence type="ECO:0000256" key="5">
    <source>
        <dbReference type="ARBA" id="ARBA00044059"/>
    </source>
</evidence>
<dbReference type="InterPro" id="IPR002347">
    <property type="entry name" value="SDR_fam"/>
</dbReference>
<dbReference type="Gene3D" id="3.40.50.720">
    <property type="entry name" value="NAD(P)-binding Rossmann-like Domain"/>
    <property type="match status" value="1"/>
</dbReference>
<evidence type="ECO:0000256" key="11">
    <source>
        <dbReference type="RuleBase" id="RU000363"/>
    </source>
</evidence>
<evidence type="ECO:0000256" key="6">
    <source>
        <dbReference type="ARBA" id="ARBA00044065"/>
    </source>
</evidence>
<dbReference type="Proteomes" id="UP000030889">
    <property type="component" value="Unassembled WGS sequence"/>
</dbReference>
<comment type="catalytic activity">
    <reaction evidence="3">
        <text>L-allo-threonine + NADP(+) = aminoacetone + CO2 + NADPH</text>
        <dbReference type="Rhea" id="RHEA:43524"/>
        <dbReference type="ChEBI" id="CHEBI:16526"/>
        <dbReference type="ChEBI" id="CHEBI:57783"/>
        <dbReference type="ChEBI" id="CHEBI:58320"/>
        <dbReference type="ChEBI" id="CHEBI:58349"/>
        <dbReference type="ChEBI" id="CHEBI:58585"/>
        <dbReference type="EC" id="1.1.1.381"/>
    </reaction>
</comment>
<gene>
    <name evidence="12" type="ORF">LG35_01235</name>
</gene>
<dbReference type="PRINTS" id="PR00081">
    <property type="entry name" value="GDHRDH"/>
</dbReference>
<evidence type="ECO:0000256" key="9">
    <source>
        <dbReference type="ARBA" id="ARBA00045650"/>
    </source>
</evidence>
<comment type="caution">
    <text evidence="12">The sequence shown here is derived from an EMBL/GenBank/DDBJ whole genome shotgun (WGS) entry which is preliminary data.</text>
</comment>
<keyword evidence="13" id="KW-1185">Reference proteome</keyword>
<evidence type="ECO:0000256" key="8">
    <source>
        <dbReference type="ARBA" id="ARBA00044349"/>
    </source>
</evidence>
<dbReference type="PROSITE" id="PS00061">
    <property type="entry name" value="ADH_SHORT"/>
    <property type="match status" value="1"/>
</dbReference>
<reference evidence="12 13" key="1">
    <citation type="submission" date="2014-09" db="EMBL/GenBank/DDBJ databases">
        <title>Alistipes sp. 627, sp. nov., a novel member of the family Rikenellaceae isolated from human faeces.</title>
        <authorList>
            <person name="Shkoporov A.N."/>
            <person name="Chaplin A.V."/>
            <person name="Motuzova O.V."/>
            <person name="Kafarskaia L.I."/>
            <person name="Khokhlova E.V."/>
            <person name="Efimov B.A."/>
        </authorList>
    </citation>
    <scope>NUCLEOTIDE SEQUENCE [LARGE SCALE GENOMIC DNA]</scope>
    <source>
        <strain evidence="12 13">627</strain>
    </source>
</reference>
<proteinExistence type="inferred from homology"/>
<dbReference type="PANTHER" id="PTHR43086">
    <property type="entry name" value="VERY-LONG-CHAIN 3-OXOOACYL-COA REDUCTASE"/>
    <property type="match status" value="1"/>
</dbReference>
<dbReference type="PANTHER" id="PTHR43086:SF3">
    <property type="entry name" value="NADP-DEPENDENT 3-HYDROXY ACID DEHYDROGENASE YDFG"/>
    <property type="match status" value="1"/>
</dbReference>
<dbReference type="EC" id="1.1.1.381" evidence="5"/>
<evidence type="ECO:0000313" key="12">
    <source>
        <dbReference type="EMBL" id="KHE43096.1"/>
    </source>
</evidence>
<evidence type="ECO:0000256" key="2">
    <source>
        <dbReference type="ARBA" id="ARBA00023002"/>
    </source>
</evidence>
<evidence type="ECO:0000256" key="4">
    <source>
        <dbReference type="ARBA" id="ARBA00044050"/>
    </source>
</evidence>